<dbReference type="AlphaFoldDB" id="A0A9C6TZ32"/>
<evidence type="ECO:0000256" key="10">
    <source>
        <dbReference type="SAM" id="Phobius"/>
    </source>
</evidence>
<dbReference type="Proteomes" id="UP000504606">
    <property type="component" value="Unplaced"/>
</dbReference>
<dbReference type="GO" id="GO:0005789">
    <property type="term" value="C:endoplasmic reticulum membrane"/>
    <property type="evidence" value="ECO:0007669"/>
    <property type="project" value="TreeGrafter"/>
</dbReference>
<feature type="transmembrane region" description="Helical" evidence="10">
    <location>
        <begin position="258"/>
        <end position="283"/>
    </location>
</feature>
<keyword evidence="7 8" id="KW-0472">Membrane</keyword>
<feature type="transmembrane region" description="Helical" evidence="10">
    <location>
        <begin position="89"/>
        <end position="108"/>
    </location>
</feature>
<feature type="transmembrane region" description="Helical" evidence="10">
    <location>
        <begin position="304"/>
        <end position="325"/>
    </location>
</feature>
<comment type="similarity">
    <text evidence="2">Belongs to the TRAM family.</text>
</comment>
<dbReference type="PROSITE" id="PS50922">
    <property type="entry name" value="TLC"/>
    <property type="match status" value="1"/>
</dbReference>
<name>A0A9C6TZ32_FRAOC</name>
<dbReference type="SMART" id="SM00724">
    <property type="entry name" value="TLC"/>
    <property type="match status" value="1"/>
</dbReference>
<proteinExistence type="inferred from homology"/>
<evidence type="ECO:0000259" key="11">
    <source>
        <dbReference type="PROSITE" id="PS50922"/>
    </source>
</evidence>
<dbReference type="Pfam" id="PF03798">
    <property type="entry name" value="TRAM_LAG1_CLN8"/>
    <property type="match status" value="1"/>
</dbReference>
<keyword evidence="4 8" id="KW-0812">Transmembrane</keyword>
<protein>
    <submittedName>
        <fullName evidence="13">Translocating chain-associated membrane protein 1</fullName>
    </submittedName>
</protein>
<keyword evidence="12" id="KW-1185">Reference proteome</keyword>
<keyword evidence="6 10" id="KW-1133">Transmembrane helix</keyword>
<evidence type="ECO:0000256" key="9">
    <source>
        <dbReference type="SAM" id="MobiDB-lite"/>
    </source>
</evidence>
<dbReference type="CTD" id="31042"/>
<feature type="region of interest" description="Disordered" evidence="9">
    <location>
        <begin position="336"/>
        <end position="387"/>
    </location>
</feature>
<dbReference type="OrthoDB" id="3053196at2759"/>
<evidence type="ECO:0000256" key="7">
    <source>
        <dbReference type="ARBA" id="ARBA00023136"/>
    </source>
</evidence>
<dbReference type="InterPro" id="IPR006634">
    <property type="entry name" value="TLC-dom"/>
</dbReference>
<evidence type="ECO:0000256" key="4">
    <source>
        <dbReference type="ARBA" id="ARBA00022692"/>
    </source>
</evidence>
<dbReference type="GO" id="GO:0006616">
    <property type="term" value="P:SRP-dependent cotranslational protein targeting to membrane, translocation"/>
    <property type="evidence" value="ECO:0007669"/>
    <property type="project" value="InterPro"/>
</dbReference>
<dbReference type="GeneID" id="113217649"/>
<keyword evidence="5" id="KW-0653">Protein transport</keyword>
<feature type="transmembrane region" description="Helical" evidence="10">
    <location>
        <begin position="30"/>
        <end position="55"/>
    </location>
</feature>
<evidence type="ECO:0000313" key="13">
    <source>
        <dbReference type="RefSeq" id="XP_052119607.1"/>
    </source>
</evidence>
<reference evidence="13" key="1">
    <citation type="submission" date="2025-08" db="UniProtKB">
        <authorList>
            <consortium name="RefSeq"/>
        </authorList>
    </citation>
    <scope>IDENTIFICATION</scope>
    <source>
        <tissue evidence="13">Whole organism</tissue>
    </source>
</reference>
<evidence type="ECO:0000256" key="3">
    <source>
        <dbReference type="ARBA" id="ARBA00022448"/>
    </source>
</evidence>
<feature type="compositionally biased region" description="Basic residues" evidence="9">
    <location>
        <begin position="376"/>
        <end position="387"/>
    </location>
</feature>
<evidence type="ECO:0000256" key="1">
    <source>
        <dbReference type="ARBA" id="ARBA00004141"/>
    </source>
</evidence>
<evidence type="ECO:0000256" key="2">
    <source>
        <dbReference type="ARBA" id="ARBA00005999"/>
    </source>
</evidence>
<dbReference type="InterPro" id="IPR016447">
    <property type="entry name" value="Translocation_assoc_membrane"/>
</dbReference>
<gene>
    <name evidence="13" type="primary">LOC113217649</name>
</gene>
<evidence type="ECO:0000256" key="8">
    <source>
        <dbReference type="PROSITE-ProRule" id="PRU00205"/>
    </source>
</evidence>
<dbReference type="PIRSF" id="PIRSF005449">
    <property type="entry name" value="Translocation_assoc_membrane"/>
    <property type="match status" value="1"/>
</dbReference>
<dbReference type="KEGG" id="foc:113217649"/>
<sequence length="387" mass="44478">MHKMPVKPRKPTKNPSFLSHEFFIQNHADIVSCVAMVFVIGLMIQATSSLAYTFIGVHHNVTQSLDLQDSIEKQTDTLYTYGLKDLCAIFFYSLICIVMHAILQEYFLDKVTKKLHLSKAKHSKFNESGQLLVFYLISIVWGIDIILRQDFILNITSLWEGYPHSALMFAFKFYFIFQLSYWIHCYPELYFQKVKRDEMSDRIQYATLGVIAVSAIYLLNLNRVGICLLTLHYLSESLYHVARIVEYLDKDDNGSKGIHMAASGMFVLVRLGSIILSVLTFWYGLALSDNQVINLAEGNFNTQAVRLGVLASICAIQAYFMWHFITEQLQQMREQNALSAASRPKPKAEKKPIKKTKKEEKREDDDLPEVDQNTKKTLRSRTATKAK</sequence>
<feature type="domain" description="TLC" evidence="11">
    <location>
        <begin position="123"/>
        <end position="335"/>
    </location>
</feature>
<feature type="compositionally biased region" description="Basic and acidic residues" evidence="9">
    <location>
        <begin position="346"/>
        <end position="361"/>
    </location>
</feature>
<dbReference type="GO" id="GO:0045048">
    <property type="term" value="P:protein insertion into ER membrane"/>
    <property type="evidence" value="ECO:0007669"/>
    <property type="project" value="TreeGrafter"/>
</dbReference>
<evidence type="ECO:0000313" key="12">
    <source>
        <dbReference type="Proteomes" id="UP000504606"/>
    </source>
</evidence>
<evidence type="ECO:0000256" key="6">
    <source>
        <dbReference type="ARBA" id="ARBA00022989"/>
    </source>
</evidence>
<feature type="transmembrane region" description="Helical" evidence="10">
    <location>
        <begin position="129"/>
        <end position="147"/>
    </location>
</feature>
<keyword evidence="3" id="KW-0813">Transport</keyword>
<accession>A0A9C6TZ32</accession>
<dbReference type="RefSeq" id="XP_052119607.1">
    <property type="nucleotide sequence ID" value="XM_052263647.1"/>
</dbReference>
<dbReference type="PANTHER" id="PTHR12371">
    <property type="entry name" value="TRANSLOCATION ASSOCIATED MEMBRANE PROTEIN"/>
    <property type="match status" value="1"/>
</dbReference>
<organism evidence="12 13">
    <name type="scientific">Frankliniella occidentalis</name>
    <name type="common">Western flower thrips</name>
    <name type="synonym">Euthrips occidentalis</name>
    <dbReference type="NCBI Taxonomy" id="133901"/>
    <lineage>
        <taxon>Eukaryota</taxon>
        <taxon>Metazoa</taxon>
        <taxon>Ecdysozoa</taxon>
        <taxon>Arthropoda</taxon>
        <taxon>Hexapoda</taxon>
        <taxon>Insecta</taxon>
        <taxon>Pterygota</taxon>
        <taxon>Neoptera</taxon>
        <taxon>Paraneoptera</taxon>
        <taxon>Thysanoptera</taxon>
        <taxon>Terebrantia</taxon>
        <taxon>Thripoidea</taxon>
        <taxon>Thripidae</taxon>
        <taxon>Frankliniella</taxon>
    </lineage>
</organism>
<feature type="transmembrane region" description="Helical" evidence="10">
    <location>
        <begin position="167"/>
        <end position="184"/>
    </location>
</feature>
<evidence type="ECO:0000256" key="5">
    <source>
        <dbReference type="ARBA" id="ARBA00022927"/>
    </source>
</evidence>
<comment type="subcellular location">
    <subcellularLocation>
        <location evidence="1">Membrane</location>
        <topology evidence="1">Multi-pass membrane protein</topology>
    </subcellularLocation>
</comment>
<dbReference type="PANTHER" id="PTHR12371:SF11">
    <property type="entry name" value="TRANSLOCATING CHAIN-ASSOCIATED MEMBRANE PROTEIN"/>
    <property type="match status" value="1"/>
</dbReference>